<dbReference type="PANTHER" id="PTHR43229">
    <property type="entry name" value="NODULATION PROTEIN J"/>
    <property type="match status" value="1"/>
</dbReference>
<comment type="caution">
    <text evidence="8">The sequence shown here is derived from an EMBL/GenBank/DDBJ whole genome shotgun (WGS) entry which is preliminary data.</text>
</comment>
<keyword evidence="2 6" id="KW-0812">Transmembrane</keyword>
<comment type="subcellular location">
    <subcellularLocation>
        <location evidence="1">Membrane</location>
        <topology evidence="1">Multi-pass membrane protein</topology>
    </subcellularLocation>
</comment>
<keyword evidence="4 6" id="KW-0472">Membrane</keyword>
<dbReference type="Pfam" id="PF12698">
    <property type="entry name" value="ABC2_membrane_3"/>
    <property type="match status" value="1"/>
</dbReference>
<sequence length="289" mass="30921">MTTATNTTRPSQRTATPPRTGAASRIVSRVTALARSETLQFLRNRTLLINAAVFPLGFGLAMFFVTKAADGSTVTDAAAMALEYFLVFALIFVQYYTVLSMVTTRRDEGVMKRLRTGEARDAEILGAFSFPGGVLTVLLTVVMVVVLIVLGAPGPVNVLPVIVGVLLGLAVCTGLALLTSGMTKNAEAAQITSLPVMVLMFASMGSIRQMFPDQVNDIIGRTPFALVFDLSEYGWTGSTMTQRIADDGPAPLDAAGVLGETWPMMVMLAAWAVLCLWAGAKYVKWDVRS</sequence>
<dbReference type="InterPro" id="IPR013525">
    <property type="entry name" value="ABC2_TM"/>
</dbReference>
<evidence type="ECO:0000256" key="3">
    <source>
        <dbReference type="ARBA" id="ARBA00022989"/>
    </source>
</evidence>
<evidence type="ECO:0000313" key="8">
    <source>
        <dbReference type="EMBL" id="HCT15777.1"/>
    </source>
</evidence>
<dbReference type="RefSeq" id="WP_010120432.1">
    <property type="nucleotide sequence ID" value="NZ_DAITTW010000102.1"/>
</dbReference>
<evidence type="ECO:0000259" key="7">
    <source>
        <dbReference type="Pfam" id="PF12698"/>
    </source>
</evidence>
<evidence type="ECO:0000313" key="9">
    <source>
        <dbReference type="Proteomes" id="UP000261739"/>
    </source>
</evidence>
<evidence type="ECO:0000256" key="4">
    <source>
        <dbReference type="ARBA" id="ARBA00023136"/>
    </source>
</evidence>
<reference evidence="8 9" key="1">
    <citation type="journal article" date="2018" name="Nat. Biotechnol.">
        <title>A standardized bacterial taxonomy based on genome phylogeny substantially revises the tree of life.</title>
        <authorList>
            <person name="Parks D.H."/>
            <person name="Chuvochina M."/>
            <person name="Waite D.W."/>
            <person name="Rinke C."/>
            <person name="Skarshewski A."/>
            <person name="Chaumeil P.A."/>
            <person name="Hugenholtz P."/>
        </authorList>
    </citation>
    <scope>NUCLEOTIDE SEQUENCE [LARGE SCALE GENOMIC DNA]</scope>
    <source>
        <strain evidence="8">UBA11247</strain>
    </source>
</reference>
<evidence type="ECO:0000256" key="5">
    <source>
        <dbReference type="SAM" id="MobiDB-lite"/>
    </source>
</evidence>
<dbReference type="GO" id="GO:0140359">
    <property type="term" value="F:ABC-type transporter activity"/>
    <property type="evidence" value="ECO:0007669"/>
    <property type="project" value="InterPro"/>
</dbReference>
<dbReference type="PANTHER" id="PTHR43229:SF6">
    <property type="entry name" value="ABC-TYPE MULTIDRUG TRANSPORT SYSTEM, PERMEASE COMPONENT"/>
    <property type="match status" value="1"/>
</dbReference>
<feature type="transmembrane region" description="Helical" evidence="6">
    <location>
        <begin position="158"/>
        <end position="179"/>
    </location>
</feature>
<dbReference type="EMBL" id="DQID01000342">
    <property type="protein sequence ID" value="HCT15777.1"/>
    <property type="molecule type" value="Genomic_DNA"/>
</dbReference>
<evidence type="ECO:0000256" key="2">
    <source>
        <dbReference type="ARBA" id="ARBA00022692"/>
    </source>
</evidence>
<feature type="compositionally biased region" description="Polar residues" evidence="5">
    <location>
        <begin position="1"/>
        <end position="17"/>
    </location>
</feature>
<name>A0A3D4T3C2_9CORY</name>
<organism evidence="8 9">
    <name type="scientific">Corynebacterium nuruki</name>
    <dbReference type="NCBI Taxonomy" id="1032851"/>
    <lineage>
        <taxon>Bacteria</taxon>
        <taxon>Bacillati</taxon>
        <taxon>Actinomycetota</taxon>
        <taxon>Actinomycetes</taxon>
        <taxon>Mycobacteriales</taxon>
        <taxon>Corynebacteriaceae</taxon>
        <taxon>Corynebacterium</taxon>
    </lineage>
</organism>
<proteinExistence type="predicted"/>
<dbReference type="STRING" id="863239.GCA_000213935_01580"/>
<protein>
    <recommendedName>
        <fullName evidence="7">ABC-2 type transporter transmembrane domain-containing protein</fullName>
    </recommendedName>
</protein>
<feature type="domain" description="ABC-2 type transporter transmembrane" evidence="7">
    <location>
        <begin position="84"/>
        <end position="280"/>
    </location>
</feature>
<gene>
    <name evidence="8" type="ORF">DIW82_13590</name>
</gene>
<accession>A0A3D4T3C2</accession>
<feature type="transmembrane region" description="Helical" evidence="6">
    <location>
        <begin position="85"/>
        <end position="103"/>
    </location>
</feature>
<feature type="transmembrane region" description="Helical" evidence="6">
    <location>
        <begin position="191"/>
        <end position="211"/>
    </location>
</feature>
<keyword evidence="3 6" id="KW-1133">Transmembrane helix</keyword>
<dbReference type="GO" id="GO:0016020">
    <property type="term" value="C:membrane"/>
    <property type="evidence" value="ECO:0007669"/>
    <property type="project" value="UniProtKB-SubCell"/>
</dbReference>
<dbReference type="AlphaFoldDB" id="A0A3D4T3C2"/>
<feature type="transmembrane region" description="Helical" evidence="6">
    <location>
        <begin position="262"/>
        <end position="283"/>
    </location>
</feature>
<dbReference type="InterPro" id="IPR051784">
    <property type="entry name" value="Nod_factor_ABC_transporter"/>
</dbReference>
<evidence type="ECO:0000256" key="6">
    <source>
        <dbReference type="SAM" id="Phobius"/>
    </source>
</evidence>
<feature type="region of interest" description="Disordered" evidence="5">
    <location>
        <begin position="1"/>
        <end position="21"/>
    </location>
</feature>
<feature type="transmembrane region" description="Helical" evidence="6">
    <location>
        <begin position="124"/>
        <end position="152"/>
    </location>
</feature>
<feature type="transmembrane region" description="Helical" evidence="6">
    <location>
        <begin position="47"/>
        <end position="65"/>
    </location>
</feature>
<evidence type="ECO:0000256" key="1">
    <source>
        <dbReference type="ARBA" id="ARBA00004141"/>
    </source>
</evidence>
<dbReference type="Proteomes" id="UP000261739">
    <property type="component" value="Unassembled WGS sequence"/>
</dbReference>